<dbReference type="Pfam" id="PF04938">
    <property type="entry name" value="SIP1"/>
    <property type="match status" value="1"/>
</dbReference>
<proteinExistence type="inferred from homology"/>
<name>A0AA39QXW1_9LECA</name>
<evidence type="ECO:0000313" key="3">
    <source>
        <dbReference type="EMBL" id="KAK0509944.1"/>
    </source>
</evidence>
<dbReference type="PANTHER" id="PTHR12794:SF0">
    <property type="entry name" value="GEM-ASSOCIATED PROTEIN 2"/>
    <property type="match status" value="1"/>
</dbReference>
<dbReference type="Gene3D" id="1.20.58.1070">
    <property type="match status" value="1"/>
</dbReference>
<evidence type="ECO:0000313" key="4">
    <source>
        <dbReference type="Proteomes" id="UP001166286"/>
    </source>
</evidence>
<keyword evidence="4" id="KW-1185">Reference proteome</keyword>
<reference evidence="3" key="1">
    <citation type="submission" date="2023-03" db="EMBL/GenBank/DDBJ databases">
        <title>Complete genome of Cladonia borealis.</title>
        <authorList>
            <person name="Park H."/>
        </authorList>
    </citation>
    <scope>NUCLEOTIDE SEQUENCE</scope>
    <source>
        <strain evidence="3">ANT050790</strain>
    </source>
</reference>
<accession>A0AA39QXW1</accession>
<dbReference type="GO" id="GO:0005634">
    <property type="term" value="C:nucleus"/>
    <property type="evidence" value="ECO:0007669"/>
    <property type="project" value="TreeGrafter"/>
</dbReference>
<dbReference type="GO" id="GO:0000387">
    <property type="term" value="P:spliceosomal snRNP assembly"/>
    <property type="evidence" value="ECO:0007669"/>
    <property type="project" value="InterPro"/>
</dbReference>
<dbReference type="Proteomes" id="UP001166286">
    <property type="component" value="Unassembled WGS sequence"/>
</dbReference>
<dbReference type="PANTHER" id="PTHR12794">
    <property type="entry name" value="GEMIN2"/>
    <property type="match status" value="1"/>
</dbReference>
<dbReference type="AlphaFoldDB" id="A0AA39QXW1"/>
<feature type="region of interest" description="Disordered" evidence="2">
    <location>
        <begin position="271"/>
        <end position="326"/>
    </location>
</feature>
<protein>
    <submittedName>
        <fullName evidence="3">Uncharacterized protein</fullName>
    </submittedName>
</protein>
<dbReference type="EMBL" id="JAFEKC020000017">
    <property type="protein sequence ID" value="KAK0509944.1"/>
    <property type="molecule type" value="Genomic_DNA"/>
</dbReference>
<gene>
    <name evidence="3" type="ORF">JMJ35_007338</name>
</gene>
<organism evidence="3 4">
    <name type="scientific">Cladonia borealis</name>
    <dbReference type="NCBI Taxonomy" id="184061"/>
    <lineage>
        <taxon>Eukaryota</taxon>
        <taxon>Fungi</taxon>
        <taxon>Dikarya</taxon>
        <taxon>Ascomycota</taxon>
        <taxon>Pezizomycotina</taxon>
        <taxon>Lecanoromycetes</taxon>
        <taxon>OSLEUM clade</taxon>
        <taxon>Lecanoromycetidae</taxon>
        <taxon>Lecanorales</taxon>
        <taxon>Lecanorineae</taxon>
        <taxon>Cladoniaceae</taxon>
        <taxon>Cladonia</taxon>
    </lineage>
</organism>
<comment type="similarity">
    <text evidence="1">Belongs to the gemin-2 family.</text>
</comment>
<dbReference type="GO" id="GO:0032797">
    <property type="term" value="C:SMN complex"/>
    <property type="evidence" value="ECO:0007669"/>
    <property type="project" value="TreeGrafter"/>
</dbReference>
<dbReference type="InterPro" id="IPR035426">
    <property type="entry name" value="Gemin2/Brr1"/>
</dbReference>
<feature type="compositionally biased region" description="Acidic residues" evidence="2">
    <location>
        <begin position="276"/>
        <end position="318"/>
    </location>
</feature>
<evidence type="ECO:0000256" key="2">
    <source>
        <dbReference type="SAM" id="MobiDB-lite"/>
    </source>
</evidence>
<feature type="region of interest" description="Disordered" evidence="2">
    <location>
        <begin position="1"/>
        <end position="57"/>
    </location>
</feature>
<evidence type="ECO:0000256" key="1">
    <source>
        <dbReference type="ARBA" id="ARBA00025758"/>
    </source>
</evidence>
<comment type="caution">
    <text evidence="3">The sequence shown here is derived from an EMBL/GenBank/DDBJ whole genome shotgun (WGS) entry which is preliminary data.</text>
</comment>
<feature type="compositionally biased region" description="Basic and acidic residues" evidence="2">
    <location>
        <begin position="364"/>
        <end position="374"/>
    </location>
</feature>
<sequence>MKRKHQGPQTEGIMYTKRSRSNEDDANDEIPTAAQSKIDPTYGQRGAFPGLDDPGAEDDLFYGPASDGLEYLRMVRIEAKTVPNLLVAPSSPPAEQKEESLYQDYPRGYYSDGAYTALPLASSTTHGTNLGAEEEPLDPQEAYYASLLSRFADLSSTLQNPPPATSTALSPQKWWNSSRWRSQILNSQPQTTRLASLPQEQVIYGLEILESLLTLGNLHGTKGRNIGAWAWGLLGRCREVGEMSSEEVGVVRGVGKRAQWILRRMAAGEGLWEEKEVQEEEDGDGDDGEEEDGGGEDGDGEEGEEEEGPLEEGEEDEFAGGPGSYTLDDERALAEARKRIIASLDGCAEPTEPPLGKKAVQDQSEEKDKASIEPRVDAVPRGIAKAEENNLHIIYATLDIIITIIGRCYGQRDLLDGRLLWEEIEWMNNDPELT</sequence>
<feature type="region of interest" description="Disordered" evidence="2">
    <location>
        <begin position="344"/>
        <end position="374"/>
    </location>
</feature>